<feature type="transmembrane region" description="Helical" evidence="7">
    <location>
        <begin position="69"/>
        <end position="91"/>
    </location>
</feature>
<dbReference type="GeneID" id="88175911"/>
<evidence type="ECO:0000256" key="6">
    <source>
        <dbReference type="ARBA" id="ARBA00050768"/>
    </source>
</evidence>
<dbReference type="FunFam" id="1.20.1280.290:FF:000009">
    <property type="entry name" value="PQ loop repeat family protein"/>
    <property type="match status" value="1"/>
</dbReference>
<reference evidence="8 9" key="1">
    <citation type="submission" date="2023-10" db="EMBL/GenBank/DDBJ databases">
        <title>Draft Genome Sequence of Candida saopaulonensis from a very Premature Infant with Sepsis.</title>
        <authorList>
            <person name="Ning Y."/>
            <person name="Dai R."/>
            <person name="Xiao M."/>
            <person name="Xu Y."/>
            <person name="Yan Q."/>
            <person name="Zhang L."/>
        </authorList>
    </citation>
    <scope>NUCLEOTIDE SEQUENCE [LARGE SCALE GENOMIC DNA]</scope>
    <source>
        <strain evidence="8 9">19XY460</strain>
    </source>
</reference>
<evidence type="ECO:0000313" key="9">
    <source>
        <dbReference type="Proteomes" id="UP001338582"/>
    </source>
</evidence>
<dbReference type="Proteomes" id="UP001338582">
    <property type="component" value="Chromosome 6"/>
</dbReference>
<evidence type="ECO:0000256" key="7">
    <source>
        <dbReference type="SAM" id="Phobius"/>
    </source>
</evidence>
<dbReference type="GO" id="GO:0015174">
    <property type="term" value="F:basic amino acid transmembrane transporter activity"/>
    <property type="evidence" value="ECO:0007669"/>
    <property type="project" value="TreeGrafter"/>
</dbReference>
<feature type="transmembrane region" description="Helical" evidence="7">
    <location>
        <begin position="12"/>
        <end position="30"/>
    </location>
</feature>
<proteinExistence type="inferred from homology"/>
<evidence type="ECO:0000313" key="8">
    <source>
        <dbReference type="EMBL" id="WPK27463.1"/>
    </source>
</evidence>
<dbReference type="InterPro" id="IPR006603">
    <property type="entry name" value="PQ-loop_rpt"/>
</dbReference>
<name>A0AAX4HGE6_9ASCO</name>
<keyword evidence="9" id="KW-1185">Reference proteome</keyword>
<dbReference type="GO" id="GO:0034488">
    <property type="term" value="P:basic amino acid transmembrane export from vacuole"/>
    <property type="evidence" value="ECO:0007669"/>
    <property type="project" value="TreeGrafter"/>
</dbReference>
<dbReference type="SMART" id="SM00679">
    <property type="entry name" value="CTNS"/>
    <property type="match status" value="2"/>
</dbReference>
<feature type="transmembrane region" description="Helical" evidence="7">
    <location>
        <begin position="271"/>
        <end position="295"/>
    </location>
</feature>
<dbReference type="PANTHER" id="PTHR16201">
    <property type="entry name" value="SEVEN TRANSMEMBRANE PROTEIN 1-RELATED"/>
    <property type="match status" value="1"/>
</dbReference>
<evidence type="ECO:0000256" key="5">
    <source>
        <dbReference type="ARBA" id="ARBA00038039"/>
    </source>
</evidence>
<organism evidence="8 9">
    <name type="scientific">Australozyma saopauloensis</name>
    <dbReference type="NCBI Taxonomy" id="291208"/>
    <lineage>
        <taxon>Eukaryota</taxon>
        <taxon>Fungi</taxon>
        <taxon>Dikarya</taxon>
        <taxon>Ascomycota</taxon>
        <taxon>Saccharomycotina</taxon>
        <taxon>Pichiomycetes</taxon>
        <taxon>Metschnikowiaceae</taxon>
        <taxon>Australozyma</taxon>
    </lineage>
</organism>
<dbReference type="Pfam" id="PF04193">
    <property type="entry name" value="PQ-loop"/>
    <property type="match status" value="2"/>
</dbReference>
<feature type="transmembrane region" description="Helical" evidence="7">
    <location>
        <begin position="241"/>
        <end position="259"/>
    </location>
</feature>
<dbReference type="PANTHER" id="PTHR16201:SF34">
    <property type="entry name" value="LYSOSOMAL AMINO ACID TRANSPORTER 1"/>
    <property type="match status" value="1"/>
</dbReference>
<evidence type="ECO:0000256" key="3">
    <source>
        <dbReference type="ARBA" id="ARBA00022989"/>
    </source>
</evidence>
<dbReference type="RefSeq" id="XP_062879841.1">
    <property type="nucleotide sequence ID" value="XM_063023771.1"/>
</dbReference>
<gene>
    <name evidence="8" type="ORF">PUMCH_004851</name>
</gene>
<comment type="similarity">
    <text evidence="5">Belongs to the laat-1 family.</text>
</comment>
<dbReference type="GO" id="GO:0000329">
    <property type="term" value="C:fungal-type vacuole membrane"/>
    <property type="evidence" value="ECO:0007669"/>
    <property type="project" value="TreeGrafter"/>
</dbReference>
<evidence type="ECO:0000256" key="1">
    <source>
        <dbReference type="ARBA" id="ARBA00004141"/>
    </source>
</evidence>
<evidence type="ECO:0000256" key="4">
    <source>
        <dbReference type="ARBA" id="ARBA00023136"/>
    </source>
</evidence>
<sequence length="317" mass="35101">MSDCMTFGISRLLGIISISSWICAQLPQIYTNYVTKSTDGISPSFLLLWFCGDFLSFTSCLFNEGTLKFQLYLSLFFLSNDITLCYQYYYYNSVYPGKHLKSEPKAPGNKVLFDISSVSMGGASVLKRSSVKSQSIEISETSSLSENEESNGYGLALSLPGSTKSLSATLVLAGALLNAAVSTARPLDLLIFSSGSTPEVSLAQDFGTVLAWACTFVYVSSRIPQLMKNHKRKSVEGMSPLLFSSALLGNLAYTLSILTSCDFLGAADRKAYFMLQLPYLLGSSGTIVFDLVYFYQRHIYRPQDYLRLEMDFEDWES</sequence>
<evidence type="ECO:0000256" key="2">
    <source>
        <dbReference type="ARBA" id="ARBA00022692"/>
    </source>
</evidence>
<feature type="transmembrane region" description="Helical" evidence="7">
    <location>
        <begin position="202"/>
        <end position="220"/>
    </location>
</feature>
<comment type="subcellular location">
    <subcellularLocation>
        <location evidence="1">Membrane</location>
        <topology evidence="1">Multi-pass membrane protein</topology>
    </subcellularLocation>
</comment>
<keyword evidence="2 7" id="KW-0812">Transmembrane</keyword>
<dbReference type="FunFam" id="1.20.1280.290:FF:000038">
    <property type="entry name" value="PQ loop repeat containing 2"/>
    <property type="match status" value="1"/>
</dbReference>
<keyword evidence="4 7" id="KW-0472">Membrane</keyword>
<dbReference type="KEGG" id="asau:88175911"/>
<dbReference type="InterPro" id="IPR051415">
    <property type="entry name" value="LAAT-1"/>
</dbReference>
<dbReference type="EMBL" id="CP138899">
    <property type="protein sequence ID" value="WPK27463.1"/>
    <property type="molecule type" value="Genomic_DNA"/>
</dbReference>
<dbReference type="Gene3D" id="1.20.1280.290">
    <property type="match status" value="2"/>
</dbReference>
<protein>
    <submittedName>
        <fullName evidence="8">Uncharacterized protein</fullName>
    </submittedName>
</protein>
<accession>A0AAX4HGE6</accession>
<feature type="transmembrane region" description="Helical" evidence="7">
    <location>
        <begin position="42"/>
        <end position="62"/>
    </location>
</feature>
<dbReference type="AlphaFoldDB" id="A0AAX4HGE6"/>
<keyword evidence="3 7" id="KW-1133">Transmembrane helix</keyword>
<comment type="catalytic activity">
    <reaction evidence="6">
        <text>L-histidine(out) + L-arginine(in) = L-histidine(in) + L-arginine(out)</text>
        <dbReference type="Rhea" id="RHEA:71063"/>
        <dbReference type="ChEBI" id="CHEBI:32682"/>
        <dbReference type="ChEBI" id="CHEBI:57595"/>
    </reaction>
</comment>